<dbReference type="Proteomes" id="UP001500523">
    <property type="component" value="Unassembled WGS sequence"/>
</dbReference>
<feature type="transmembrane region" description="Helical" evidence="1">
    <location>
        <begin position="95"/>
        <end position="112"/>
    </location>
</feature>
<evidence type="ECO:0000313" key="3">
    <source>
        <dbReference type="Proteomes" id="UP001500523"/>
    </source>
</evidence>
<name>A0ABP7EN30_9SPHN</name>
<proteinExistence type="predicted"/>
<keyword evidence="1" id="KW-0812">Transmembrane</keyword>
<evidence type="ECO:0000256" key="1">
    <source>
        <dbReference type="SAM" id="Phobius"/>
    </source>
</evidence>
<protein>
    <submittedName>
        <fullName evidence="2">Uncharacterized protein</fullName>
    </submittedName>
</protein>
<reference evidence="3" key="1">
    <citation type="journal article" date="2019" name="Int. J. Syst. Evol. Microbiol.">
        <title>The Global Catalogue of Microorganisms (GCM) 10K type strain sequencing project: providing services to taxonomists for standard genome sequencing and annotation.</title>
        <authorList>
            <consortium name="The Broad Institute Genomics Platform"/>
            <consortium name="The Broad Institute Genome Sequencing Center for Infectious Disease"/>
            <person name="Wu L."/>
            <person name="Ma J."/>
        </authorList>
    </citation>
    <scope>NUCLEOTIDE SEQUENCE [LARGE SCALE GENOMIC DNA]</scope>
    <source>
        <strain evidence="3">JCM 17498</strain>
    </source>
</reference>
<comment type="caution">
    <text evidence="2">The sequence shown here is derived from an EMBL/GenBank/DDBJ whole genome shotgun (WGS) entry which is preliminary data.</text>
</comment>
<keyword evidence="1" id="KW-1133">Transmembrane helix</keyword>
<dbReference type="RefSeq" id="WP_192129439.1">
    <property type="nucleotide sequence ID" value="NZ_BAABBF010000008.1"/>
</dbReference>
<evidence type="ECO:0000313" key="2">
    <source>
        <dbReference type="EMBL" id="GAA3720689.1"/>
    </source>
</evidence>
<organism evidence="2 3">
    <name type="scientific">Sphingomonas cynarae</name>
    <dbReference type="NCBI Taxonomy" id="930197"/>
    <lineage>
        <taxon>Bacteria</taxon>
        <taxon>Pseudomonadati</taxon>
        <taxon>Pseudomonadota</taxon>
        <taxon>Alphaproteobacteria</taxon>
        <taxon>Sphingomonadales</taxon>
        <taxon>Sphingomonadaceae</taxon>
        <taxon>Sphingomonas</taxon>
    </lineage>
</organism>
<feature type="transmembrane region" description="Helical" evidence="1">
    <location>
        <begin position="70"/>
        <end position="88"/>
    </location>
</feature>
<dbReference type="EMBL" id="BAABBF010000008">
    <property type="protein sequence ID" value="GAA3720689.1"/>
    <property type="molecule type" value="Genomic_DNA"/>
</dbReference>
<keyword evidence="1" id="KW-0472">Membrane</keyword>
<accession>A0ABP7EN30</accession>
<keyword evidence="3" id="KW-1185">Reference proteome</keyword>
<gene>
    <name evidence="2" type="ORF">GCM10022268_31250</name>
</gene>
<feature type="transmembrane region" description="Helical" evidence="1">
    <location>
        <begin position="29"/>
        <end position="50"/>
    </location>
</feature>
<sequence>MKPRLTTESVSQHKVTAGRDASVWRPSPLTLWFLAIVVFDAVMLILATGVVSTGNDAAGNGMVDGFRQGFAELTACTLALLTLLFLAIRHRGLRIALIALLVPLTVFSLLLTQ</sequence>